<dbReference type="InterPro" id="IPR044665">
    <property type="entry name" value="E_coli_cyclophilin_A-like"/>
</dbReference>
<dbReference type="GO" id="GO:0006457">
    <property type="term" value="P:protein folding"/>
    <property type="evidence" value="ECO:0007669"/>
    <property type="project" value="InterPro"/>
</dbReference>
<evidence type="ECO:0000313" key="7">
    <source>
        <dbReference type="EMBL" id="MBB5191219.1"/>
    </source>
</evidence>
<dbReference type="InterPro" id="IPR024936">
    <property type="entry name" value="Cyclophilin-type_PPIase"/>
</dbReference>
<protein>
    <recommendedName>
        <fullName evidence="5">Peptidyl-prolyl cis-trans isomerase</fullName>
        <shortName evidence="5">PPIase</shortName>
        <ecNumber evidence="5">5.2.1.8</ecNumber>
    </recommendedName>
</protein>
<evidence type="ECO:0000256" key="1">
    <source>
        <dbReference type="ARBA" id="ARBA00002388"/>
    </source>
</evidence>
<dbReference type="SUPFAM" id="SSF50891">
    <property type="entry name" value="Cyclophilin-like"/>
    <property type="match status" value="1"/>
</dbReference>
<dbReference type="InterPro" id="IPR029000">
    <property type="entry name" value="Cyclophilin-like_dom_sf"/>
</dbReference>
<dbReference type="EC" id="5.2.1.8" evidence="5"/>
<evidence type="ECO:0000256" key="2">
    <source>
        <dbReference type="ARBA" id="ARBA00007365"/>
    </source>
</evidence>
<feature type="domain" description="PPIase cyclophilin-type" evidence="6">
    <location>
        <begin position="31"/>
        <end position="182"/>
    </location>
</feature>
<dbReference type="PROSITE" id="PS50072">
    <property type="entry name" value="CSA_PPIASE_2"/>
    <property type="match status" value="1"/>
</dbReference>
<feature type="chain" id="PRO_5033092929" description="Peptidyl-prolyl cis-trans isomerase" evidence="5">
    <location>
        <begin position="20"/>
        <end position="186"/>
    </location>
</feature>
<dbReference type="PROSITE" id="PS00170">
    <property type="entry name" value="CSA_PPIASE_1"/>
    <property type="match status" value="1"/>
</dbReference>
<comment type="function">
    <text evidence="1 5">PPIases accelerate the folding of proteins. It catalyzes the cis-trans isomerization of proline imidic peptide bonds in oligopeptides.</text>
</comment>
<dbReference type="PANTHER" id="PTHR43246">
    <property type="entry name" value="PEPTIDYL-PROLYL CIS-TRANS ISOMERASE CYP38, CHLOROPLASTIC"/>
    <property type="match status" value="1"/>
</dbReference>
<dbReference type="InterPro" id="IPR002130">
    <property type="entry name" value="Cyclophilin-type_PPIase_dom"/>
</dbReference>
<keyword evidence="3 5" id="KW-0697">Rotamase</keyword>
<keyword evidence="5" id="KW-0732">Signal</keyword>
<keyword evidence="4 5" id="KW-0413">Isomerase</keyword>
<keyword evidence="8" id="KW-1185">Reference proteome</keyword>
<organism evidence="7 8">
    <name type="scientific">Silvimonas terrae</name>
    <dbReference type="NCBI Taxonomy" id="300266"/>
    <lineage>
        <taxon>Bacteria</taxon>
        <taxon>Pseudomonadati</taxon>
        <taxon>Pseudomonadota</taxon>
        <taxon>Betaproteobacteria</taxon>
        <taxon>Neisseriales</taxon>
        <taxon>Chitinibacteraceae</taxon>
        <taxon>Silvimonas</taxon>
    </lineage>
</organism>
<evidence type="ECO:0000256" key="4">
    <source>
        <dbReference type="ARBA" id="ARBA00023235"/>
    </source>
</evidence>
<feature type="signal peptide" evidence="5">
    <location>
        <begin position="1"/>
        <end position="19"/>
    </location>
</feature>
<comment type="catalytic activity">
    <reaction evidence="5">
        <text>[protein]-peptidylproline (omega=180) = [protein]-peptidylproline (omega=0)</text>
        <dbReference type="Rhea" id="RHEA:16237"/>
        <dbReference type="Rhea" id="RHEA-COMP:10747"/>
        <dbReference type="Rhea" id="RHEA-COMP:10748"/>
        <dbReference type="ChEBI" id="CHEBI:83833"/>
        <dbReference type="ChEBI" id="CHEBI:83834"/>
        <dbReference type="EC" id="5.2.1.8"/>
    </reaction>
</comment>
<reference evidence="7 8" key="1">
    <citation type="submission" date="2020-08" db="EMBL/GenBank/DDBJ databases">
        <title>Genomic Encyclopedia of Type Strains, Phase IV (KMG-IV): sequencing the most valuable type-strain genomes for metagenomic binning, comparative biology and taxonomic classification.</title>
        <authorList>
            <person name="Goeker M."/>
        </authorList>
    </citation>
    <scope>NUCLEOTIDE SEQUENCE [LARGE SCALE GENOMIC DNA]</scope>
    <source>
        <strain evidence="7 8">DSM 18233</strain>
    </source>
</reference>
<dbReference type="RefSeq" id="WP_184099908.1">
    <property type="nucleotide sequence ID" value="NZ_JACHHN010000003.1"/>
</dbReference>
<dbReference type="Proteomes" id="UP000543030">
    <property type="component" value="Unassembled WGS sequence"/>
</dbReference>
<gene>
    <name evidence="7" type="ORF">HNQ50_001942</name>
</gene>
<accession>A0A840RCM0</accession>
<dbReference type="Pfam" id="PF00160">
    <property type="entry name" value="Pro_isomerase"/>
    <property type="match status" value="1"/>
</dbReference>
<dbReference type="GO" id="GO:0003755">
    <property type="term" value="F:peptidyl-prolyl cis-trans isomerase activity"/>
    <property type="evidence" value="ECO:0007669"/>
    <property type="project" value="UniProtKB-UniRule"/>
</dbReference>
<dbReference type="EMBL" id="JACHHN010000003">
    <property type="protein sequence ID" value="MBB5191219.1"/>
    <property type="molecule type" value="Genomic_DNA"/>
</dbReference>
<dbReference type="PRINTS" id="PR00153">
    <property type="entry name" value="CSAPPISMRASE"/>
</dbReference>
<dbReference type="Gene3D" id="2.40.100.10">
    <property type="entry name" value="Cyclophilin-like"/>
    <property type="match status" value="1"/>
</dbReference>
<name>A0A840RCM0_9NEIS</name>
<dbReference type="AlphaFoldDB" id="A0A840RCM0"/>
<dbReference type="PIRSF" id="PIRSF001467">
    <property type="entry name" value="Peptidylpro_ismrse"/>
    <property type="match status" value="1"/>
</dbReference>
<evidence type="ECO:0000256" key="5">
    <source>
        <dbReference type="RuleBase" id="RU363019"/>
    </source>
</evidence>
<evidence type="ECO:0000313" key="8">
    <source>
        <dbReference type="Proteomes" id="UP000543030"/>
    </source>
</evidence>
<dbReference type="InterPro" id="IPR020892">
    <property type="entry name" value="Cyclophilin-type_PPIase_CS"/>
</dbReference>
<comment type="similarity">
    <text evidence="2 5">Belongs to the cyclophilin-type PPIase family.</text>
</comment>
<evidence type="ECO:0000256" key="3">
    <source>
        <dbReference type="ARBA" id="ARBA00023110"/>
    </source>
</evidence>
<sequence>MKKFLLALGLTLIAGMAAAANPQVVLETSKGQVTVELYPDAAPASVANFLQYVKDKHYDGTIFHRVIKDFVVQGGGMDVNMSERPTRAPVKNEAARAYKAGLKNDRGTLAMARTADPDSATSQFYINLKNNDFLNYPGRDGYGYTVFGKVIKGMDVVDAIANTPTQPGDVPTTPVLLKSARAGSAK</sequence>
<comment type="caution">
    <text evidence="7">The sequence shown here is derived from an EMBL/GenBank/DDBJ whole genome shotgun (WGS) entry which is preliminary data.</text>
</comment>
<proteinExistence type="inferred from homology"/>
<evidence type="ECO:0000259" key="6">
    <source>
        <dbReference type="PROSITE" id="PS50072"/>
    </source>
</evidence>